<evidence type="ECO:0000313" key="2">
    <source>
        <dbReference type="Proteomes" id="UP001264980"/>
    </source>
</evidence>
<name>A0ABU1R8A7_9BACT</name>
<accession>A0ABU1R8A7</accession>
<dbReference type="Pfam" id="PF09411">
    <property type="entry name" value="PagL"/>
    <property type="match status" value="1"/>
</dbReference>
<dbReference type="Proteomes" id="UP001264980">
    <property type="component" value="Unassembled WGS sequence"/>
</dbReference>
<dbReference type="RefSeq" id="WP_309993343.1">
    <property type="nucleotide sequence ID" value="NZ_JAVDTI010000011.1"/>
</dbReference>
<sequence length="231" mass="25374">MRKVSAIVFFILTITAGADKACAQYPPGDRWYQNPLGFEPLSLHTSMGLIVPALLTGAALILTRKDSALHERLTLYTEVSATSGYKYPYTNMTQGSTGLNLMLRKWLSVGVELSTTVPFDDYNSTVGFAIRPFARFCAVDKPAWKLWFESGGGLVYFTDHFPKPTSRDSRAGTYLNGTSKYGIGASVRLRSNIQLLFGARHLHISNGNTKGADRNPSHDSNGLFAGLSWIL</sequence>
<organism evidence="1 2">
    <name type="scientific">Dyadobacter fermentans</name>
    <dbReference type="NCBI Taxonomy" id="94254"/>
    <lineage>
        <taxon>Bacteria</taxon>
        <taxon>Pseudomonadati</taxon>
        <taxon>Bacteroidota</taxon>
        <taxon>Cytophagia</taxon>
        <taxon>Cytophagales</taxon>
        <taxon>Spirosomataceae</taxon>
        <taxon>Dyadobacter</taxon>
    </lineage>
</organism>
<keyword evidence="2" id="KW-1185">Reference proteome</keyword>
<gene>
    <name evidence="1" type="ORF">J2W84_006704</name>
</gene>
<dbReference type="Gene3D" id="2.40.160.20">
    <property type="match status" value="1"/>
</dbReference>
<proteinExistence type="predicted"/>
<evidence type="ECO:0008006" key="3">
    <source>
        <dbReference type="Google" id="ProtNLM"/>
    </source>
</evidence>
<dbReference type="EMBL" id="JAVDTI010000011">
    <property type="protein sequence ID" value="MDR6809628.1"/>
    <property type="molecule type" value="Genomic_DNA"/>
</dbReference>
<protein>
    <recommendedName>
        <fullName evidence="3">Lipid A 3-O-deacylase-related protein</fullName>
    </recommendedName>
</protein>
<comment type="caution">
    <text evidence="1">The sequence shown here is derived from an EMBL/GenBank/DDBJ whole genome shotgun (WGS) entry which is preliminary data.</text>
</comment>
<evidence type="ECO:0000313" key="1">
    <source>
        <dbReference type="EMBL" id="MDR6809628.1"/>
    </source>
</evidence>
<dbReference type="InterPro" id="IPR018550">
    <property type="entry name" value="Lipid-A_deacylase-rel"/>
</dbReference>
<reference evidence="1 2" key="1">
    <citation type="submission" date="2023-07" db="EMBL/GenBank/DDBJ databases">
        <title>Sorghum-associated microbial communities from plants grown in Nebraska, USA.</title>
        <authorList>
            <person name="Schachtman D."/>
        </authorList>
    </citation>
    <scope>NUCLEOTIDE SEQUENCE [LARGE SCALE GENOMIC DNA]</scope>
    <source>
        <strain evidence="1 2">BE57</strain>
    </source>
</reference>